<evidence type="ECO:0000259" key="2">
    <source>
        <dbReference type="Pfam" id="PF02563"/>
    </source>
</evidence>
<dbReference type="RefSeq" id="WP_339404704.1">
    <property type="nucleotide sequence ID" value="NZ_JBBGAZ010000016.1"/>
</dbReference>
<dbReference type="Proteomes" id="UP001368270">
    <property type="component" value="Unassembled WGS sequence"/>
</dbReference>
<protein>
    <submittedName>
        <fullName evidence="3">Polysaccharide biosynthesis/export family protein</fullName>
    </submittedName>
</protein>
<dbReference type="PROSITE" id="PS51257">
    <property type="entry name" value="PROKAR_LIPOPROTEIN"/>
    <property type="match status" value="1"/>
</dbReference>
<dbReference type="Gene3D" id="3.10.560.10">
    <property type="entry name" value="Outer membrane lipoprotein wza domain like"/>
    <property type="match status" value="1"/>
</dbReference>
<dbReference type="EMBL" id="JBBGAZ010000016">
    <property type="protein sequence ID" value="MEJ5220063.1"/>
    <property type="molecule type" value="Genomic_DNA"/>
</dbReference>
<dbReference type="Pfam" id="PF02563">
    <property type="entry name" value="Poly_export"/>
    <property type="match status" value="2"/>
</dbReference>
<gene>
    <name evidence="3" type="ORF">WG622_17550</name>
</gene>
<name>A0ABU8QKY3_9RHOB</name>
<proteinExistence type="predicted"/>
<evidence type="ECO:0000313" key="4">
    <source>
        <dbReference type="Proteomes" id="UP001368270"/>
    </source>
</evidence>
<keyword evidence="4" id="KW-1185">Reference proteome</keyword>
<evidence type="ECO:0000313" key="3">
    <source>
        <dbReference type="EMBL" id="MEJ5220063.1"/>
    </source>
</evidence>
<dbReference type="InterPro" id="IPR049712">
    <property type="entry name" value="Poly_export"/>
</dbReference>
<sequence>MRIAVSIFCLMSFLAGCTEVLRQPNFNLDEVENPEAEVIYQVTGYDITPAVVSRANKSPFIRYVNIGGNGVGPVRNVPESALFSGAKPPSNKRPDYVIGVGDTVVVNRSGYSVNADGIRTRQAANNSYLVNEEGAVDLLEGRSVVIEGLTISEAKMAIRSALRTTISSEAATFSPIEFPVAKPPEYRLGNGDIIRVSRLIETTDKDGVLTQSVQTSKSVIGSNGVVSVLQLGEVEAAGLTLSEVRDRVLQEAIRNAGGIDTVVEIQSFVSQTALVTGDLGTRVIQLTDQPLTYDRLIAQFNPSFVGDRDYRVTLERAGQTYQMSAKSIVMGGHSGPYYVFDDDRIILTEMLPTSDVQLNVTNFGARSLTYLRVTDNDAALAQQGKAVPFDLRGIDLRGLLIAQGIDVTQNEDLLIRLNRANKTYNLSAQSTVLNNPGKRYWLAPDDHVVVEDIAYVGTNALLVGEIGLPRQLPINQHSRTTLSQALFDGGAFSAAEADFRHVYVLRGEGLKYDAYHFDITQVLNLGLAEDFELRPGDIMFVRTRPISRYTRALTAALTFVNAIDVGITNSRTFGR</sequence>
<reference evidence="3 4" key="1">
    <citation type="submission" date="2024-03" db="EMBL/GenBank/DDBJ databases">
        <title>Cognatishimia coralii sp. nov., a marine bacterium isolated from coral surrounding seawater.</title>
        <authorList>
            <person name="Liu X."/>
            <person name="Liu S."/>
            <person name="Sun H."/>
            <person name="Zhang Y."/>
        </authorList>
    </citation>
    <scope>NUCLEOTIDE SEQUENCE [LARGE SCALE GENOMIC DNA]</scope>
    <source>
        <strain evidence="3 4">D5M38</strain>
    </source>
</reference>
<feature type="domain" description="Polysaccharide export protein N-terminal" evidence="2">
    <location>
        <begin position="91"/>
        <end position="164"/>
    </location>
</feature>
<dbReference type="InterPro" id="IPR003715">
    <property type="entry name" value="Poly_export_N"/>
</dbReference>
<keyword evidence="1" id="KW-0732">Signal</keyword>
<dbReference type="PANTHER" id="PTHR33619:SF3">
    <property type="entry name" value="POLYSACCHARIDE EXPORT PROTEIN GFCE-RELATED"/>
    <property type="match status" value="1"/>
</dbReference>
<feature type="domain" description="Polysaccharide export protein N-terminal" evidence="2">
    <location>
        <begin position="181"/>
        <end position="252"/>
    </location>
</feature>
<evidence type="ECO:0000256" key="1">
    <source>
        <dbReference type="ARBA" id="ARBA00022729"/>
    </source>
</evidence>
<organism evidence="3 4">
    <name type="scientific">Cognatishimia coralii</name>
    <dbReference type="NCBI Taxonomy" id="3083254"/>
    <lineage>
        <taxon>Bacteria</taxon>
        <taxon>Pseudomonadati</taxon>
        <taxon>Pseudomonadota</taxon>
        <taxon>Alphaproteobacteria</taxon>
        <taxon>Rhodobacterales</taxon>
        <taxon>Paracoccaceae</taxon>
        <taxon>Cognatishimia</taxon>
    </lineage>
</organism>
<comment type="caution">
    <text evidence="3">The sequence shown here is derived from an EMBL/GenBank/DDBJ whole genome shotgun (WGS) entry which is preliminary data.</text>
</comment>
<dbReference type="PANTHER" id="PTHR33619">
    <property type="entry name" value="POLYSACCHARIDE EXPORT PROTEIN GFCE-RELATED"/>
    <property type="match status" value="1"/>
</dbReference>
<accession>A0ABU8QKY3</accession>